<proteinExistence type="inferred from homology"/>
<dbReference type="InterPro" id="IPR003736">
    <property type="entry name" value="PAAI_dom"/>
</dbReference>
<evidence type="ECO:0000313" key="4">
    <source>
        <dbReference type="EMBL" id="GAC78258.1"/>
    </source>
</evidence>
<dbReference type="PANTHER" id="PTHR21660">
    <property type="entry name" value="THIOESTERASE SUPERFAMILY MEMBER-RELATED"/>
    <property type="match status" value="1"/>
</dbReference>
<keyword evidence="2" id="KW-0378">Hydrolase</keyword>
<dbReference type="NCBIfam" id="TIGR00369">
    <property type="entry name" value="unchar_dom_1"/>
    <property type="match status" value="1"/>
</dbReference>
<dbReference type="Proteomes" id="UP000035009">
    <property type="component" value="Unassembled WGS sequence"/>
</dbReference>
<organism evidence="4 5">
    <name type="scientific">Gordonia malaquae NBRC 108250</name>
    <dbReference type="NCBI Taxonomy" id="1223542"/>
    <lineage>
        <taxon>Bacteria</taxon>
        <taxon>Bacillati</taxon>
        <taxon>Actinomycetota</taxon>
        <taxon>Actinomycetes</taxon>
        <taxon>Mycobacteriales</taxon>
        <taxon>Gordoniaceae</taxon>
        <taxon>Gordonia</taxon>
    </lineage>
</organism>
<dbReference type="eggNOG" id="COG2050">
    <property type="taxonomic scope" value="Bacteria"/>
</dbReference>
<comment type="caution">
    <text evidence="4">The sequence shown here is derived from an EMBL/GenBank/DDBJ whole genome shotgun (WGS) entry which is preliminary data.</text>
</comment>
<dbReference type="CDD" id="cd03443">
    <property type="entry name" value="PaaI_thioesterase"/>
    <property type="match status" value="1"/>
</dbReference>
<name>M3V9U6_GORML</name>
<evidence type="ECO:0000256" key="1">
    <source>
        <dbReference type="ARBA" id="ARBA00008324"/>
    </source>
</evidence>
<comment type="similarity">
    <text evidence="1">Belongs to the thioesterase PaaI family.</text>
</comment>
<protein>
    <recommendedName>
        <fullName evidence="3">Thioesterase domain-containing protein</fullName>
    </recommendedName>
</protein>
<dbReference type="EMBL" id="BAOP01000002">
    <property type="protein sequence ID" value="GAC78258.1"/>
    <property type="molecule type" value="Genomic_DNA"/>
</dbReference>
<dbReference type="Pfam" id="PF03061">
    <property type="entry name" value="4HBT"/>
    <property type="match status" value="1"/>
</dbReference>
<dbReference type="OrthoDB" id="9813282at2"/>
<gene>
    <name evidence="4" type="ORF">GM1_002_02360</name>
</gene>
<dbReference type="Gene3D" id="3.10.129.10">
    <property type="entry name" value="Hotdog Thioesterase"/>
    <property type="match status" value="2"/>
</dbReference>
<dbReference type="AlphaFoldDB" id="M3V9U6"/>
<dbReference type="GO" id="GO:0047617">
    <property type="term" value="F:fatty acyl-CoA hydrolase activity"/>
    <property type="evidence" value="ECO:0007669"/>
    <property type="project" value="InterPro"/>
</dbReference>
<evidence type="ECO:0000259" key="3">
    <source>
        <dbReference type="Pfam" id="PF03061"/>
    </source>
</evidence>
<dbReference type="InterPro" id="IPR039298">
    <property type="entry name" value="ACOT13"/>
</dbReference>
<dbReference type="STRING" id="410332.SAMN04488550_3641"/>
<dbReference type="PANTHER" id="PTHR21660:SF1">
    <property type="entry name" value="ACYL-COENZYME A THIOESTERASE 13"/>
    <property type="match status" value="1"/>
</dbReference>
<feature type="domain" description="Thioesterase" evidence="3">
    <location>
        <begin position="205"/>
        <end position="283"/>
    </location>
</feature>
<dbReference type="InterPro" id="IPR029069">
    <property type="entry name" value="HotDog_dom_sf"/>
</dbReference>
<keyword evidence="5" id="KW-1185">Reference proteome</keyword>
<evidence type="ECO:0000256" key="2">
    <source>
        <dbReference type="ARBA" id="ARBA00022801"/>
    </source>
</evidence>
<sequence>MTFTPTDAFHAFAVGREDDSPMVQMTQALGTRMTDHRGLIDLPALAVLFDDLGGYPFWVADQSATTMQARLSMSMLDRPDVTERLTAVADLRLHNKLYGSTTVDITGDAGRLLCIGNARNVRVQRELVVAGDGVPHLPAPVTPNEAAIVGAPDPDLSGRAVIDRIVAGDAPIGPLSELLNGSITAVADDGLTFSCVGEQWMGNVMGTMHGGVIGAIVAQGCSFAAQSAMRPGGQYQLVDFTVAFLRSPEVDGRSVHVRATPVKLGRRLSIFDAELRDDEGTLLARATADVRFDL</sequence>
<accession>M3V9U6</accession>
<dbReference type="SUPFAM" id="SSF54637">
    <property type="entry name" value="Thioesterase/thiol ester dehydrase-isomerase"/>
    <property type="match status" value="1"/>
</dbReference>
<dbReference type="InterPro" id="IPR006683">
    <property type="entry name" value="Thioestr_dom"/>
</dbReference>
<dbReference type="RefSeq" id="WP_008376131.1">
    <property type="nucleotide sequence ID" value="NZ_BAOP01000002.1"/>
</dbReference>
<reference evidence="4 5" key="1">
    <citation type="submission" date="2013-02" db="EMBL/GenBank/DDBJ databases">
        <title>Whole genome shotgun sequence of Gordonia malaquae NBRC 108250.</title>
        <authorList>
            <person name="Yoshida I."/>
            <person name="Hosoyama A."/>
            <person name="Tsuchikane K."/>
            <person name="Ando Y."/>
            <person name="Baba S."/>
            <person name="Ohji S."/>
            <person name="Hamada M."/>
            <person name="Tamura T."/>
            <person name="Yamazoe A."/>
            <person name="Yamazaki S."/>
            <person name="Fujita N."/>
        </authorList>
    </citation>
    <scope>NUCLEOTIDE SEQUENCE [LARGE SCALE GENOMIC DNA]</scope>
    <source>
        <strain evidence="4 5">NBRC 108250</strain>
    </source>
</reference>
<evidence type="ECO:0000313" key="5">
    <source>
        <dbReference type="Proteomes" id="UP000035009"/>
    </source>
</evidence>